<dbReference type="Proteomes" id="UP000003165">
    <property type="component" value="Unassembled WGS sequence"/>
</dbReference>
<proteinExistence type="predicted"/>
<evidence type="ECO:0000313" key="2">
    <source>
        <dbReference type="EMBL" id="EEG10272.1"/>
    </source>
</evidence>
<gene>
    <name evidence="2" type="ORF">FuraDRAFT_0254</name>
</gene>
<name>B9YYR9_9NEIS</name>
<accession>B9YYR9</accession>
<sequence>MIGAARLVAANMARKLVRWLMIAAGTISLLGVTEWINAR</sequence>
<reference evidence="2 3" key="1">
    <citation type="submission" date="2009-02" db="EMBL/GenBank/DDBJ databases">
        <title>Sequencing of the draft genome and assembly of Lutiella nitroferrum 2002.</title>
        <authorList>
            <consortium name="US DOE Joint Genome Institute (JGI-PGF)"/>
            <person name="Lucas S."/>
            <person name="Copeland A."/>
            <person name="Lapidus A."/>
            <person name="Glavina del Rio T."/>
            <person name="Tice H."/>
            <person name="Bruce D."/>
            <person name="Goodwin L."/>
            <person name="Pitluck S."/>
            <person name="Larimer F."/>
            <person name="Land M.L."/>
            <person name="Hauser L."/>
            <person name="Coates J.D."/>
        </authorList>
    </citation>
    <scope>NUCLEOTIDE SEQUENCE [LARGE SCALE GENOMIC DNA]</scope>
    <source>
        <strain evidence="2 3">2002</strain>
    </source>
</reference>
<comment type="caution">
    <text evidence="2">The sequence shown here is derived from an EMBL/GenBank/DDBJ whole genome shotgun (WGS) entry which is preliminary data.</text>
</comment>
<evidence type="ECO:0000313" key="3">
    <source>
        <dbReference type="Proteomes" id="UP000003165"/>
    </source>
</evidence>
<keyword evidence="1" id="KW-0472">Membrane</keyword>
<keyword evidence="1" id="KW-1133">Transmembrane helix</keyword>
<keyword evidence="3" id="KW-1185">Reference proteome</keyword>
<organism evidence="2 3">
    <name type="scientific">Pseudogulbenkiania ferrooxidans 2002</name>
    <dbReference type="NCBI Taxonomy" id="279714"/>
    <lineage>
        <taxon>Bacteria</taxon>
        <taxon>Pseudomonadati</taxon>
        <taxon>Pseudomonadota</taxon>
        <taxon>Betaproteobacteria</taxon>
        <taxon>Neisseriales</taxon>
        <taxon>Chromobacteriaceae</taxon>
        <taxon>Pseudogulbenkiania</taxon>
    </lineage>
</organism>
<keyword evidence="1" id="KW-0812">Transmembrane</keyword>
<dbReference type="EMBL" id="ACIS01000001">
    <property type="protein sequence ID" value="EEG10272.1"/>
    <property type="molecule type" value="Genomic_DNA"/>
</dbReference>
<feature type="transmembrane region" description="Helical" evidence="1">
    <location>
        <begin position="16"/>
        <end position="36"/>
    </location>
</feature>
<evidence type="ECO:0000256" key="1">
    <source>
        <dbReference type="SAM" id="Phobius"/>
    </source>
</evidence>
<dbReference type="AlphaFoldDB" id="B9YYR9"/>
<protein>
    <submittedName>
        <fullName evidence="2">Uncharacterized protein</fullName>
    </submittedName>
</protein>